<dbReference type="eggNOG" id="ENOG5032WTT">
    <property type="taxonomic scope" value="Bacteria"/>
</dbReference>
<keyword evidence="2" id="KW-1185">Reference proteome</keyword>
<dbReference type="EMBL" id="JRLV01000026">
    <property type="protein sequence ID" value="KGO78812.1"/>
    <property type="molecule type" value="Genomic_DNA"/>
</dbReference>
<evidence type="ECO:0000313" key="2">
    <source>
        <dbReference type="Proteomes" id="UP000030129"/>
    </source>
</evidence>
<proteinExistence type="predicted"/>
<reference evidence="1 2" key="1">
    <citation type="submission" date="2013-09" db="EMBL/GenBank/DDBJ databases">
        <authorList>
            <person name="Zeng Z."/>
            <person name="Chen C."/>
        </authorList>
    </citation>
    <scope>NUCLEOTIDE SEQUENCE [LARGE SCALE GENOMIC DNA]</scope>
    <source>
        <strain evidence="1 2">F44-8</strain>
    </source>
</reference>
<accession>A0A0A2LFB3</accession>
<comment type="caution">
    <text evidence="1">The sequence shown here is derived from an EMBL/GenBank/DDBJ whole genome shotgun (WGS) entry which is preliminary data.</text>
</comment>
<sequence length="552" mass="62329">MTFEEFQNFPTAYEVFLNLKKSNANSILKSTEKGFDGEDFTFDTDIIRLYEYKDGITEYKTFIFPITRSQPRTYYENLVIWENAYGETTSWIFEYDLDENDLTKLSNDQKVDDLPKKFRVKLLNDPDDTYAIYIHDYGIWLRYDGRCFIYDRNGEIPTDCPEEVANLALTLSDPNNGGNGSGGSGAPYFNYIYIPPSLPGGNNGSSGPVGSYYPPAGVGGGPSVPTVVAPFVDLIEGIINNNFTEAEKLYLNSKPSLKDAVKDYLAEGNLINGPETIDLALEIVQFAMDNGTEDAIKLLEYLKDNSPVNEEVLDIAHLLLDTLEDEGEVDFNFIVIKDDSFANNPCLNNVYENLGGAPTFDNYLKAFDSDFSTADLILAAQPNLMTDDGPAYAITTAPLNNNMITIIFNTDYLSDPPLRVAGTFMHELIHATIFRWMLEAAETGALQPEEGMTQEELINYINNLRNDFPGIYDYYYQRRLPGWQHEQMAAHFMDIIIQAMKEYDSSQSEEVYEAIAWIGLKGTISWNNLTQEQRDNYNNIESNYLANNPSCQ</sequence>
<dbReference type="Proteomes" id="UP000030129">
    <property type="component" value="Unassembled WGS sequence"/>
</dbReference>
<gene>
    <name evidence="1" type="ORF">Q763_16630</name>
</gene>
<protein>
    <submittedName>
        <fullName evidence="1">Uncharacterized protein</fullName>
    </submittedName>
</protein>
<dbReference type="AlphaFoldDB" id="A0A0A2LFB3"/>
<name>A0A0A2LFB3_9FLAO</name>
<organism evidence="1 2">
    <name type="scientific">Flavobacterium beibuense F44-8</name>
    <dbReference type="NCBI Taxonomy" id="1406840"/>
    <lineage>
        <taxon>Bacteria</taxon>
        <taxon>Pseudomonadati</taxon>
        <taxon>Bacteroidota</taxon>
        <taxon>Flavobacteriia</taxon>
        <taxon>Flavobacteriales</taxon>
        <taxon>Flavobacteriaceae</taxon>
        <taxon>Flavobacterium</taxon>
    </lineage>
</organism>
<evidence type="ECO:0000313" key="1">
    <source>
        <dbReference type="EMBL" id="KGO78812.1"/>
    </source>
</evidence>
<dbReference type="STRING" id="1406840.Q763_16630"/>